<reference evidence="1" key="1">
    <citation type="submission" date="2023-03" db="EMBL/GenBank/DDBJ databases">
        <title>Chromosome-level genomes of two armyworms, Mythimna separata and Mythimna loreyi, provide insights into the biosynthesis and reception of sex pheromones.</title>
        <authorList>
            <person name="Zhao H."/>
        </authorList>
    </citation>
    <scope>NUCLEOTIDE SEQUENCE</scope>
    <source>
        <strain evidence="1">BeijingLab</strain>
    </source>
</reference>
<evidence type="ECO:0000313" key="1">
    <source>
        <dbReference type="EMBL" id="KAJ8736710.1"/>
    </source>
</evidence>
<organism evidence="1 2">
    <name type="scientific">Mythimna loreyi</name>
    <dbReference type="NCBI Taxonomy" id="667449"/>
    <lineage>
        <taxon>Eukaryota</taxon>
        <taxon>Metazoa</taxon>
        <taxon>Ecdysozoa</taxon>
        <taxon>Arthropoda</taxon>
        <taxon>Hexapoda</taxon>
        <taxon>Insecta</taxon>
        <taxon>Pterygota</taxon>
        <taxon>Neoptera</taxon>
        <taxon>Endopterygota</taxon>
        <taxon>Lepidoptera</taxon>
        <taxon>Glossata</taxon>
        <taxon>Ditrysia</taxon>
        <taxon>Noctuoidea</taxon>
        <taxon>Noctuidae</taxon>
        <taxon>Noctuinae</taxon>
        <taxon>Hadenini</taxon>
        <taxon>Mythimna</taxon>
    </lineage>
</organism>
<dbReference type="Proteomes" id="UP001231649">
    <property type="component" value="Chromosome 2"/>
</dbReference>
<name>A0ACC2R9H0_9NEOP</name>
<comment type="caution">
    <text evidence="1">The sequence shown here is derived from an EMBL/GenBank/DDBJ whole genome shotgun (WGS) entry which is preliminary data.</text>
</comment>
<proteinExistence type="predicted"/>
<dbReference type="EMBL" id="CM056778">
    <property type="protein sequence ID" value="KAJ8736710.1"/>
    <property type="molecule type" value="Genomic_DNA"/>
</dbReference>
<keyword evidence="2" id="KW-1185">Reference proteome</keyword>
<evidence type="ECO:0000313" key="2">
    <source>
        <dbReference type="Proteomes" id="UP001231649"/>
    </source>
</evidence>
<protein>
    <submittedName>
        <fullName evidence="1">Uncharacterized protein</fullName>
    </submittedName>
</protein>
<accession>A0ACC2R9H0</accession>
<sequence>MATATNSVPGQSGLERLMRLDRITIHQKGRGFKGNKYTVHNEGEVLFNLKEDGHALTFLAHGRSRGFHIDGVDAAGKKVFSLRRPAVFVTDKVELYMNQALVSIVRKEATFMTPMFSINDANDTPTLRVKGEVTDYNFQLQSTNKKTIGGINKQFRGVLEEMFSHNDDYVISFPADLDVRFKLATIATCVLIDYRYHES</sequence>
<gene>
    <name evidence="1" type="ORF">PYW08_007366</name>
</gene>